<dbReference type="CDD" id="cd07185">
    <property type="entry name" value="OmpA_C-like"/>
    <property type="match status" value="1"/>
</dbReference>
<evidence type="ECO:0000313" key="10">
    <source>
        <dbReference type="EMBL" id="AGH17032.1"/>
    </source>
</evidence>
<dbReference type="InterPro" id="IPR050330">
    <property type="entry name" value="Bact_OuterMem_StrucFunc"/>
</dbReference>
<dbReference type="GeneID" id="93077027"/>
<evidence type="ECO:0000256" key="5">
    <source>
        <dbReference type="ARBA" id="ARBA00022989"/>
    </source>
</evidence>
<comment type="subcellular location">
    <subcellularLocation>
        <location evidence="1">Cell membrane</location>
        <topology evidence="1">Single-pass membrane protein</topology>
    </subcellularLocation>
</comment>
<dbReference type="Gene3D" id="3.30.1330.60">
    <property type="entry name" value="OmpA-like domain"/>
    <property type="match status" value="1"/>
</dbReference>
<name>A0ABM5NG91_LIBAS</name>
<feature type="transmembrane region" description="Helical" evidence="8">
    <location>
        <begin position="35"/>
        <end position="54"/>
    </location>
</feature>
<evidence type="ECO:0000256" key="8">
    <source>
        <dbReference type="SAM" id="Phobius"/>
    </source>
</evidence>
<keyword evidence="10" id="KW-0969">Cilium</keyword>
<proteinExistence type="inferred from homology"/>
<dbReference type="PANTHER" id="PTHR30329">
    <property type="entry name" value="STATOR ELEMENT OF FLAGELLAR MOTOR COMPLEX"/>
    <property type="match status" value="1"/>
</dbReference>
<keyword evidence="11" id="KW-1185">Reference proteome</keyword>
<dbReference type="RefSeq" id="WP_015452629.1">
    <property type="nucleotide sequence ID" value="NC_020549.1"/>
</dbReference>
<keyword evidence="4 8" id="KW-0812">Transmembrane</keyword>
<reference evidence="10 11" key="1">
    <citation type="journal article" date="2013" name="Genome Announc.">
        <title>Complete Genome Sequence of a Chinese Strain of 'Candidatus Liberibacter asiaticus'.</title>
        <authorList>
            <person name="Lin H."/>
            <person name="Han C.S."/>
            <person name="Liu B."/>
            <person name="Lou B."/>
            <person name="Bai X."/>
            <person name="Deng C."/>
            <person name="Civerolo E.L."/>
            <person name="Gupta G."/>
        </authorList>
    </citation>
    <scope>NUCLEOTIDE SEQUENCE [LARGE SCALE GENOMIC DNA]</scope>
    <source>
        <strain evidence="11">gxpsy</strain>
    </source>
</reference>
<dbReference type="Proteomes" id="UP000011820">
    <property type="component" value="Chromosome"/>
</dbReference>
<feature type="domain" description="OmpA-like" evidence="9">
    <location>
        <begin position="224"/>
        <end position="342"/>
    </location>
</feature>
<accession>A0ABM5NG91</accession>
<keyword evidence="6 7" id="KW-0472">Membrane</keyword>
<evidence type="ECO:0000259" key="9">
    <source>
        <dbReference type="PROSITE" id="PS51123"/>
    </source>
</evidence>
<keyword evidence="3" id="KW-1003">Cell membrane</keyword>
<sequence>MNSHGDKNQENDQFIIIKKKVAIDDTPNNLGSWKIVYADFMTVLMAFFLVMWIINATDDDTKKAIEQYFNPFGKNLMTASKGIFDEQNPPERSSQNKIDLSIDEHITKNSVDLKIGSTNQKKQYQRLENNIFYLSNSQQSEHCKNSLTRDSEKGKDLCKSTDLEKSINKEENYFLPPLSKEKILAMKRKKRLQDLAKKISSTLSGLVADNIVKGVLFETTRTGILISIIDQRNTPMFDKSSSIPLPETIVVLQKIGEVLAHSTEVISIRGHTDASPFRNIARDNWRLSLDRAYSAYQVLMKSGVSEDRISKISGFAHHRLKIASDPMNSANRRIDILVEDRQG</sequence>
<evidence type="ECO:0000256" key="3">
    <source>
        <dbReference type="ARBA" id="ARBA00022475"/>
    </source>
</evidence>
<dbReference type="InterPro" id="IPR006665">
    <property type="entry name" value="OmpA-like"/>
</dbReference>
<dbReference type="Pfam" id="PF00691">
    <property type="entry name" value="OmpA"/>
    <property type="match status" value="1"/>
</dbReference>
<keyword evidence="10" id="KW-0966">Cell projection</keyword>
<evidence type="ECO:0000256" key="4">
    <source>
        <dbReference type="ARBA" id="ARBA00022692"/>
    </source>
</evidence>
<dbReference type="InterPro" id="IPR025713">
    <property type="entry name" value="MotB-like_N_dom"/>
</dbReference>
<dbReference type="InterPro" id="IPR036737">
    <property type="entry name" value="OmpA-like_sf"/>
</dbReference>
<dbReference type="EMBL" id="CP004005">
    <property type="protein sequence ID" value="AGH17032.1"/>
    <property type="molecule type" value="Genomic_DNA"/>
</dbReference>
<protein>
    <submittedName>
        <fullName evidence="10">Flagellar motor protein MotB</fullName>
    </submittedName>
</protein>
<dbReference type="Pfam" id="PF13677">
    <property type="entry name" value="MotB_plug"/>
    <property type="match status" value="1"/>
</dbReference>
<dbReference type="PANTHER" id="PTHR30329:SF21">
    <property type="entry name" value="LIPOPROTEIN YIAD-RELATED"/>
    <property type="match status" value="1"/>
</dbReference>
<gene>
    <name evidence="10" type="ORF">WSI_03310</name>
</gene>
<evidence type="ECO:0000256" key="2">
    <source>
        <dbReference type="ARBA" id="ARBA00008914"/>
    </source>
</evidence>
<dbReference type="PROSITE" id="PS51123">
    <property type="entry name" value="OMPA_2"/>
    <property type="match status" value="1"/>
</dbReference>
<evidence type="ECO:0000256" key="6">
    <source>
        <dbReference type="ARBA" id="ARBA00023136"/>
    </source>
</evidence>
<keyword evidence="10" id="KW-0282">Flagellum</keyword>
<organism evidence="10 11">
    <name type="scientific">Candidatus Liberibacter asiaticus str. gxpsy</name>
    <dbReference type="NCBI Taxonomy" id="1174529"/>
    <lineage>
        <taxon>Bacteria</taxon>
        <taxon>Pseudomonadati</taxon>
        <taxon>Pseudomonadota</taxon>
        <taxon>Alphaproteobacteria</taxon>
        <taxon>Hyphomicrobiales</taxon>
        <taxon>Rhizobiaceae</taxon>
        <taxon>Liberibacter</taxon>
    </lineage>
</organism>
<keyword evidence="5 8" id="KW-1133">Transmembrane helix</keyword>
<dbReference type="SUPFAM" id="SSF103088">
    <property type="entry name" value="OmpA-like"/>
    <property type="match status" value="1"/>
</dbReference>
<evidence type="ECO:0000313" key="11">
    <source>
        <dbReference type="Proteomes" id="UP000011820"/>
    </source>
</evidence>
<evidence type="ECO:0000256" key="1">
    <source>
        <dbReference type="ARBA" id="ARBA00004162"/>
    </source>
</evidence>
<evidence type="ECO:0000256" key="7">
    <source>
        <dbReference type="PROSITE-ProRule" id="PRU00473"/>
    </source>
</evidence>
<comment type="similarity">
    <text evidence="2">Belongs to the MotB family.</text>
</comment>